<sequence>MGVISPLLSRFWGIYDRGCAFLQGFKIPRWMYAVVFLILVLFCGSLFLFEIGVLADRIKMVISILTVSSALLAFGQKVLSDDRSEWWNRFEWVVEQENGKEPDWVMLARTYRGLLEERRWPRRDAPMKISVLDHRARCVLEFYAQNGRLEQAKKKLSGHGGQTMSRLNEIVQRFGIEDQPVLVVRGSGVSVRSEMAMIKGGC</sequence>
<comment type="caution">
    <text evidence="2">The sequence shown here is derived from an EMBL/GenBank/DDBJ whole genome shotgun (WGS) entry which is preliminary data.</text>
</comment>
<accession>A0A0Q0U7P6</accession>
<keyword evidence="1" id="KW-0472">Membrane</keyword>
<protein>
    <submittedName>
        <fullName evidence="2">Uncharacterized protein</fullName>
    </submittedName>
</protein>
<dbReference type="PATRIC" id="fig|1544413.3.peg.2241"/>
<organism evidence="2 3">
    <name type="scientific">Corynebacterium lowii</name>
    <dbReference type="NCBI Taxonomy" id="1544413"/>
    <lineage>
        <taxon>Bacteria</taxon>
        <taxon>Bacillati</taxon>
        <taxon>Actinomycetota</taxon>
        <taxon>Actinomycetes</taxon>
        <taxon>Mycobacteriales</taxon>
        <taxon>Corynebacteriaceae</taxon>
        <taxon>Corynebacterium</taxon>
    </lineage>
</organism>
<reference evidence="2 3" key="1">
    <citation type="submission" date="2015-10" db="EMBL/GenBank/DDBJ databases">
        <title>Corynebacteirum lowii and Corynebacterium oculi species nova, derived from human clinical disease and and emended description of Corynebacterium mastiditis.</title>
        <authorList>
            <person name="Bernard K."/>
            <person name="Pacheco A.L."/>
            <person name="Mcdougall C."/>
            <person name="Burtx T."/>
            <person name="Weibe D."/>
            <person name="Tyler S."/>
            <person name="Olson A.B."/>
            <person name="Cnockaert M."/>
            <person name="Eguchi H."/>
            <person name="Kuwahara T."/>
            <person name="Nakayama-Imaohji H."/>
            <person name="Boudewijins M."/>
            <person name="Van Hoecke F."/>
            <person name="Bernier A.-M."/>
            <person name="Vandamme P."/>
        </authorList>
    </citation>
    <scope>NUCLEOTIDE SEQUENCE [LARGE SCALE GENOMIC DNA]</scope>
    <source>
        <strain evidence="2 3">NML 130206</strain>
    </source>
</reference>
<dbReference type="Proteomes" id="UP000050488">
    <property type="component" value="Unassembled WGS sequence"/>
</dbReference>
<evidence type="ECO:0000256" key="1">
    <source>
        <dbReference type="SAM" id="Phobius"/>
    </source>
</evidence>
<keyword evidence="3" id="KW-1185">Reference proteome</keyword>
<evidence type="ECO:0000313" key="2">
    <source>
        <dbReference type="EMBL" id="KQB83438.1"/>
    </source>
</evidence>
<feature type="transmembrane region" description="Helical" evidence="1">
    <location>
        <begin position="30"/>
        <end position="54"/>
    </location>
</feature>
<dbReference type="EMBL" id="LKEV01000009">
    <property type="protein sequence ID" value="KQB83438.1"/>
    <property type="molecule type" value="Genomic_DNA"/>
</dbReference>
<evidence type="ECO:0000313" key="3">
    <source>
        <dbReference type="Proteomes" id="UP000050488"/>
    </source>
</evidence>
<gene>
    <name evidence="2" type="ORF">Clow_02241</name>
</gene>
<keyword evidence="1" id="KW-0812">Transmembrane</keyword>
<dbReference type="AlphaFoldDB" id="A0A0Q0U7P6"/>
<keyword evidence="1" id="KW-1133">Transmembrane helix</keyword>
<proteinExistence type="predicted"/>
<name>A0A0Q0U7P6_9CORY</name>